<evidence type="ECO:0000256" key="8">
    <source>
        <dbReference type="ARBA" id="ARBA00023004"/>
    </source>
</evidence>
<evidence type="ECO:0000256" key="6">
    <source>
        <dbReference type="ARBA" id="ARBA00022964"/>
    </source>
</evidence>
<dbReference type="GO" id="GO:0005506">
    <property type="term" value="F:iron ion binding"/>
    <property type="evidence" value="ECO:0007669"/>
    <property type="project" value="UniProtKB-ARBA"/>
</dbReference>
<evidence type="ECO:0000256" key="2">
    <source>
        <dbReference type="ARBA" id="ARBA00004063"/>
    </source>
</evidence>
<comment type="subunit">
    <text evidence="4">Homodimer.</text>
</comment>
<keyword evidence="8" id="KW-0408">Iron</keyword>
<dbReference type="OrthoDB" id="2573519at2"/>
<evidence type="ECO:0000256" key="10">
    <source>
        <dbReference type="NCBIfam" id="TIGR02408"/>
    </source>
</evidence>
<dbReference type="Proteomes" id="UP000245711">
    <property type="component" value="Chromosome"/>
</dbReference>
<organism evidence="12 13">
    <name type="scientific">Rhodococcus oxybenzonivorans</name>
    <dbReference type="NCBI Taxonomy" id="1990687"/>
    <lineage>
        <taxon>Bacteria</taxon>
        <taxon>Bacillati</taxon>
        <taxon>Actinomycetota</taxon>
        <taxon>Actinomycetes</taxon>
        <taxon>Mycobacteriales</taxon>
        <taxon>Nocardiaceae</taxon>
        <taxon>Rhodococcus</taxon>
    </lineage>
</organism>
<sequence length="304" mass="33734">MTQVAEIQEQTNSRDHYPTRISTEPSMIARSEPAVWGTPSDGPFDAAALERHEARGFTIVENLLGADEVAVYREELVRLSHDAQMRESGRVITERGTDEVRSVFDVHRCSAMVAELVRDGRILDRARQLLGSDVYIHQSRINSMPGFKGTGFYWHSDFETWHAEDGLPIPRTVSCSITLTENFPFNGSLMVMPGSHKSFVQCVGATPENNYASSLVSQEVGVPRREDVTDMAAEYGIEQFTGAAGTALWFDSNVMHGSGNNITPFPRSNIFLVFNSVENTLVEPFAAARPRPDYIASRDFTPLG</sequence>
<keyword evidence="6" id="KW-0223">Dioxygenase</keyword>
<evidence type="ECO:0000256" key="4">
    <source>
        <dbReference type="ARBA" id="ARBA00011738"/>
    </source>
</evidence>
<dbReference type="KEGG" id="roz:CBI38_04230"/>
<dbReference type="InterPro" id="IPR012774">
    <property type="entry name" value="EctD"/>
</dbReference>
<dbReference type="RefSeq" id="WP_109326679.1">
    <property type="nucleotide sequence ID" value="NZ_CP021354.1"/>
</dbReference>
<protein>
    <recommendedName>
        <fullName evidence="10">Ectoine hydroxylase</fullName>
        <ecNumber evidence="10">1.14.11.55</ecNumber>
    </recommendedName>
</protein>
<dbReference type="Pfam" id="PF05721">
    <property type="entry name" value="PhyH"/>
    <property type="match status" value="1"/>
</dbReference>
<comment type="catalytic activity">
    <reaction evidence="9">
        <text>L-ectoine + 2-oxoglutarate + O2 = 5-hydroxyectoine + succinate + CO2</text>
        <dbReference type="Rhea" id="RHEA:45740"/>
        <dbReference type="ChEBI" id="CHEBI:15379"/>
        <dbReference type="ChEBI" id="CHEBI:16526"/>
        <dbReference type="ChEBI" id="CHEBI:16810"/>
        <dbReference type="ChEBI" id="CHEBI:30031"/>
        <dbReference type="ChEBI" id="CHEBI:58515"/>
        <dbReference type="ChEBI" id="CHEBI:85413"/>
        <dbReference type="EC" id="1.14.11.55"/>
    </reaction>
</comment>
<keyword evidence="7" id="KW-0560">Oxidoreductase</keyword>
<evidence type="ECO:0000256" key="11">
    <source>
        <dbReference type="SAM" id="MobiDB-lite"/>
    </source>
</evidence>
<dbReference type="EMBL" id="CP021354">
    <property type="protein sequence ID" value="AWK70892.1"/>
    <property type="molecule type" value="Genomic_DNA"/>
</dbReference>
<dbReference type="PANTHER" id="PTHR20883">
    <property type="entry name" value="PHYTANOYL-COA DIOXYGENASE DOMAIN CONTAINING 1"/>
    <property type="match status" value="1"/>
</dbReference>
<dbReference type="SUPFAM" id="SSF51197">
    <property type="entry name" value="Clavaminate synthase-like"/>
    <property type="match status" value="1"/>
</dbReference>
<dbReference type="Gene3D" id="2.60.120.620">
    <property type="entry name" value="q2cbj1_9rhob like domain"/>
    <property type="match status" value="1"/>
</dbReference>
<evidence type="ECO:0000313" key="13">
    <source>
        <dbReference type="Proteomes" id="UP000245711"/>
    </source>
</evidence>
<dbReference type="PANTHER" id="PTHR20883:SF48">
    <property type="entry name" value="ECTOINE DIOXYGENASE"/>
    <property type="match status" value="1"/>
</dbReference>
<feature type="compositionally biased region" description="Polar residues" evidence="11">
    <location>
        <begin position="1"/>
        <end position="11"/>
    </location>
</feature>
<evidence type="ECO:0000256" key="1">
    <source>
        <dbReference type="ARBA" id="ARBA00001954"/>
    </source>
</evidence>
<evidence type="ECO:0000256" key="3">
    <source>
        <dbReference type="ARBA" id="ARBA00007851"/>
    </source>
</evidence>
<dbReference type="GO" id="GO:0016706">
    <property type="term" value="F:2-oxoglutarate-dependent dioxygenase activity"/>
    <property type="evidence" value="ECO:0007669"/>
    <property type="project" value="InterPro"/>
</dbReference>
<reference evidence="12 13" key="1">
    <citation type="submission" date="2017-05" db="EMBL/GenBank/DDBJ databases">
        <title>Isolation of Rhodococcus sp. S2-17 biodegrading of BP-3.</title>
        <authorList>
            <person name="Lee Y."/>
            <person name="Kim K.H."/>
            <person name="Chun B.H."/>
            <person name="Jung H.S."/>
            <person name="Jeon C.O."/>
        </authorList>
    </citation>
    <scope>NUCLEOTIDE SEQUENCE [LARGE SCALE GENOMIC DNA]</scope>
    <source>
        <strain evidence="12 13">S2-17</strain>
    </source>
</reference>
<dbReference type="EC" id="1.14.11.55" evidence="10"/>
<name>A0A2S2BQK9_9NOCA</name>
<evidence type="ECO:0000256" key="7">
    <source>
        <dbReference type="ARBA" id="ARBA00023002"/>
    </source>
</evidence>
<comment type="function">
    <text evidence="2">Involved in the biosynthesis of 5-hydroxyectoine, called compatible solute, which helps organisms to survive extreme osmotic stress by acting as a highly soluble organic osmolyte. Catalyzes the 2-oxoglutarate-dependent selective hydroxylation of L-ectoine to yield (4S,5S)-5-hydroxyectoine.</text>
</comment>
<feature type="region of interest" description="Disordered" evidence="11">
    <location>
        <begin position="1"/>
        <end position="20"/>
    </location>
</feature>
<evidence type="ECO:0000313" key="12">
    <source>
        <dbReference type="EMBL" id="AWK70892.1"/>
    </source>
</evidence>
<proteinExistence type="inferred from homology"/>
<evidence type="ECO:0000256" key="9">
    <source>
        <dbReference type="ARBA" id="ARBA00049228"/>
    </source>
</evidence>
<keyword evidence="13" id="KW-1185">Reference proteome</keyword>
<comment type="similarity">
    <text evidence="3">Belongs to the PhyH family. EctD subfamily.</text>
</comment>
<keyword evidence="5" id="KW-0479">Metal-binding</keyword>
<evidence type="ECO:0000256" key="5">
    <source>
        <dbReference type="ARBA" id="ARBA00022723"/>
    </source>
</evidence>
<dbReference type="NCBIfam" id="TIGR02408">
    <property type="entry name" value="ectoine_ThpD"/>
    <property type="match status" value="1"/>
</dbReference>
<gene>
    <name evidence="12" type="ORF">CBI38_04230</name>
</gene>
<dbReference type="AlphaFoldDB" id="A0A2S2BQK9"/>
<accession>A0A2S2BQK9</accession>
<comment type="cofactor">
    <cofactor evidence="1">
        <name>Fe(2+)</name>
        <dbReference type="ChEBI" id="CHEBI:29033"/>
    </cofactor>
</comment>
<dbReference type="InterPro" id="IPR008775">
    <property type="entry name" value="Phytyl_CoA_dOase-like"/>
</dbReference>